<dbReference type="InterPro" id="IPR001920">
    <property type="entry name" value="Asp/Glu_race"/>
</dbReference>
<comment type="catalytic activity">
    <reaction evidence="1 7">
        <text>L-glutamate = D-glutamate</text>
        <dbReference type="Rhea" id="RHEA:12813"/>
        <dbReference type="ChEBI" id="CHEBI:29985"/>
        <dbReference type="ChEBI" id="CHEBI:29986"/>
        <dbReference type="EC" id="5.1.1.3"/>
    </reaction>
</comment>
<feature type="binding site" evidence="7">
    <location>
        <begin position="16"/>
        <end position="17"/>
    </location>
    <ligand>
        <name>substrate</name>
    </ligand>
</feature>
<dbReference type="PROSITE" id="PS00923">
    <property type="entry name" value="ASP_GLU_RACEMASE_1"/>
    <property type="match status" value="1"/>
</dbReference>
<dbReference type="InterPro" id="IPR033134">
    <property type="entry name" value="Asp/Glu_racemase_AS_2"/>
</dbReference>
<dbReference type="RefSeq" id="WP_153483759.1">
    <property type="nucleotide sequence ID" value="NZ_VWNA01000001.1"/>
</dbReference>
<sequence length="308" mass="32296">MSAPSPRKDPIVLVFDSGIGGLSVQGEIAARLPEAETVFVADDAGFPYGAWDEAALTARVAALMIRLVAAITPDIVVIACNTASTLVLPTLRAALAVPVVGTVPAIKPAAERTKSGLVSVLATPGTVARDYTRALIEKHAHGVEVTLVGSRRLAALAEARLRGLGIDEAAIAEEIAPCFVEHDRRRTDAVVLACTHYPFLADVFARLAPWPVTWIDPSPAIARRTVEVLGLAPASPAVADPIAEGLRPGRAIFTSGHRPEPALEMALARRHLAWDEGQTLGGAFAAAVAHDPLRTERAFALAPGGRLL</sequence>
<dbReference type="Proteomes" id="UP000332515">
    <property type="component" value="Unassembled WGS sequence"/>
</dbReference>
<dbReference type="InterPro" id="IPR018187">
    <property type="entry name" value="Asp/Glu_racemase_AS_1"/>
</dbReference>
<dbReference type="EMBL" id="VWNA01000001">
    <property type="protein sequence ID" value="MQT13982.1"/>
    <property type="molecule type" value="Genomic_DNA"/>
</dbReference>
<dbReference type="SUPFAM" id="SSF53681">
    <property type="entry name" value="Aspartate/glutamate racemase"/>
    <property type="match status" value="2"/>
</dbReference>
<evidence type="ECO:0000256" key="7">
    <source>
        <dbReference type="HAMAP-Rule" id="MF_00258"/>
    </source>
</evidence>
<feature type="active site" description="Proton donor/acceptor" evidence="7">
    <location>
        <position position="194"/>
    </location>
</feature>
<keyword evidence="4 7" id="KW-0573">Peptidoglycan synthesis</keyword>
<dbReference type="PANTHER" id="PTHR21198:SF2">
    <property type="entry name" value="GLUTAMATE RACEMASE"/>
    <property type="match status" value="1"/>
</dbReference>
<evidence type="ECO:0000313" key="8">
    <source>
        <dbReference type="EMBL" id="MQT13982.1"/>
    </source>
</evidence>
<comment type="function">
    <text evidence="7">Provides the (R)-glutamate required for cell wall biosynthesis.</text>
</comment>
<dbReference type="UniPathway" id="UPA00219"/>
<gene>
    <name evidence="7" type="primary">murI</name>
    <name evidence="8" type="ORF">F0357_15300</name>
</gene>
<dbReference type="GO" id="GO:0009252">
    <property type="term" value="P:peptidoglycan biosynthetic process"/>
    <property type="evidence" value="ECO:0007669"/>
    <property type="project" value="UniProtKB-UniRule"/>
</dbReference>
<evidence type="ECO:0000256" key="5">
    <source>
        <dbReference type="ARBA" id="ARBA00023235"/>
    </source>
</evidence>
<dbReference type="AlphaFoldDB" id="A0A6A7Y8K3"/>
<keyword evidence="5 7" id="KW-0413">Isomerase</keyword>
<dbReference type="NCBIfam" id="TIGR00067">
    <property type="entry name" value="glut_race"/>
    <property type="match status" value="1"/>
</dbReference>
<evidence type="ECO:0000256" key="2">
    <source>
        <dbReference type="ARBA" id="ARBA00013090"/>
    </source>
</evidence>
<keyword evidence="6 7" id="KW-0961">Cell wall biogenesis/degradation</keyword>
<keyword evidence="3 7" id="KW-0133">Cell shape</keyword>
<evidence type="ECO:0000256" key="6">
    <source>
        <dbReference type="ARBA" id="ARBA00023316"/>
    </source>
</evidence>
<evidence type="ECO:0000256" key="4">
    <source>
        <dbReference type="ARBA" id="ARBA00022984"/>
    </source>
</evidence>
<evidence type="ECO:0000256" key="3">
    <source>
        <dbReference type="ARBA" id="ARBA00022960"/>
    </source>
</evidence>
<dbReference type="InterPro" id="IPR015942">
    <property type="entry name" value="Asp/Glu/hydantoin_racemase"/>
</dbReference>
<evidence type="ECO:0000313" key="9">
    <source>
        <dbReference type="Proteomes" id="UP000332515"/>
    </source>
</evidence>
<protein>
    <recommendedName>
        <fullName evidence="2 7">Glutamate racemase</fullName>
        <ecNumber evidence="2 7">5.1.1.3</ecNumber>
    </recommendedName>
</protein>
<dbReference type="Gene3D" id="3.40.50.1860">
    <property type="match status" value="2"/>
</dbReference>
<feature type="binding site" evidence="7">
    <location>
        <begin position="48"/>
        <end position="49"/>
    </location>
    <ligand>
        <name>substrate</name>
    </ligand>
</feature>
<dbReference type="GO" id="GO:0008360">
    <property type="term" value="P:regulation of cell shape"/>
    <property type="evidence" value="ECO:0007669"/>
    <property type="project" value="UniProtKB-KW"/>
</dbReference>
<organism evidence="8 9">
    <name type="scientific">Segnochrobactrum spirostomi</name>
    <dbReference type="NCBI Taxonomy" id="2608987"/>
    <lineage>
        <taxon>Bacteria</taxon>
        <taxon>Pseudomonadati</taxon>
        <taxon>Pseudomonadota</taxon>
        <taxon>Alphaproteobacteria</taxon>
        <taxon>Hyphomicrobiales</taxon>
        <taxon>Segnochrobactraceae</taxon>
        <taxon>Segnochrobactrum</taxon>
    </lineage>
</organism>
<comment type="caution">
    <text evidence="8">The sequence shown here is derived from an EMBL/GenBank/DDBJ whole genome shotgun (WGS) entry which is preliminary data.</text>
</comment>
<comment type="similarity">
    <text evidence="7">Belongs to the aspartate/glutamate racemases family.</text>
</comment>
<name>A0A6A7Y8K3_9HYPH</name>
<feature type="binding site" evidence="7">
    <location>
        <begin position="195"/>
        <end position="196"/>
    </location>
    <ligand>
        <name>substrate</name>
    </ligand>
</feature>
<reference evidence="8 9" key="1">
    <citation type="submission" date="2019-09" db="EMBL/GenBank/DDBJ databases">
        <title>Segnochrobactrum spirostomi gen. nov., sp. nov., isolated from the ciliate Spirostomum cf. yagiui and description of a novel family, Segnochrobactraceae fam. nov. within the order Rhizobiales of the class Alphaproteobacteria.</title>
        <authorList>
            <person name="Akter S."/>
            <person name="Shazib S.U.A."/>
            <person name="Shin M.K."/>
        </authorList>
    </citation>
    <scope>NUCLEOTIDE SEQUENCE [LARGE SCALE GENOMIC DNA]</scope>
    <source>
        <strain evidence="8 9">Sp-1</strain>
    </source>
</reference>
<dbReference type="PANTHER" id="PTHR21198">
    <property type="entry name" value="GLUTAMATE RACEMASE"/>
    <property type="match status" value="1"/>
</dbReference>
<feature type="active site" description="Proton donor/acceptor" evidence="7">
    <location>
        <position position="80"/>
    </location>
</feature>
<dbReference type="GO" id="GO:0008881">
    <property type="term" value="F:glutamate racemase activity"/>
    <property type="evidence" value="ECO:0007669"/>
    <property type="project" value="UniProtKB-UniRule"/>
</dbReference>
<evidence type="ECO:0000256" key="1">
    <source>
        <dbReference type="ARBA" id="ARBA00001602"/>
    </source>
</evidence>
<proteinExistence type="inferred from homology"/>
<dbReference type="PROSITE" id="PS00924">
    <property type="entry name" value="ASP_GLU_RACEMASE_2"/>
    <property type="match status" value="1"/>
</dbReference>
<accession>A0A6A7Y8K3</accession>
<dbReference type="Pfam" id="PF01177">
    <property type="entry name" value="Asp_Glu_race"/>
    <property type="match status" value="1"/>
</dbReference>
<dbReference type="GO" id="GO:0071555">
    <property type="term" value="P:cell wall organization"/>
    <property type="evidence" value="ECO:0007669"/>
    <property type="project" value="UniProtKB-KW"/>
</dbReference>
<feature type="binding site" evidence="7">
    <location>
        <begin position="81"/>
        <end position="82"/>
    </location>
    <ligand>
        <name>substrate</name>
    </ligand>
</feature>
<dbReference type="InterPro" id="IPR004391">
    <property type="entry name" value="Glu_race"/>
</dbReference>
<keyword evidence="9" id="KW-1185">Reference proteome</keyword>
<comment type="pathway">
    <text evidence="7">Cell wall biogenesis; peptidoglycan biosynthesis.</text>
</comment>
<dbReference type="EC" id="5.1.1.3" evidence="2 7"/>
<dbReference type="HAMAP" id="MF_00258">
    <property type="entry name" value="Glu_racemase"/>
    <property type="match status" value="1"/>
</dbReference>